<dbReference type="EMBL" id="SOYY01000021">
    <property type="protein sequence ID" value="KAA0705439.1"/>
    <property type="molecule type" value="Genomic_DNA"/>
</dbReference>
<name>A0A5A9N8Y7_9TELE</name>
<organism evidence="2 3">
    <name type="scientific">Triplophysa tibetana</name>
    <dbReference type="NCBI Taxonomy" id="1572043"/>
    <lineage>
        <taxon>Eukaryota</taxon>
        <taxon>Metazoa</taxon>
        <taxon>Chordata</taxon>
        <taxon>Craniata</taxon>
        <taxon>Vertebrata</taxon>
        <taxon>Euteleostomi</taxon>
        <taxon>Actinopterygii</taxon>
        <taxon>Neopterygii</taxon>
        <taxon>Teleostei</taxon>
        <taxon>Ostariophysi</taxon>
        <taxon>Cypriniformes</taxon>
        <taxon>Nemacheilidae</taxon>
        <taxon>Triplophysa</taxon>
    </lineage>
</organism>
<evidence type="ECO:0000256" key="1">
    <source>
        <dbReference type="SAM" id="MobiDB-lite"/>
    </source>
</evidence>
<gene>
    <name evidence="2" type="ORF">E1301_Tti016987</name>
</gene>
<sequence length="100" mass="11669">MFTKLWFLNDSQPSERSRSVTSIRRLVKNKLESRVSAPTCIHLVLPSYGALYLRRKIQHDMRDSAQQAERAAVSERNEKEKTKSRTRLDFPFSAINDEMV</sequence>
<reference evidence="2 3" key="1">
    <citation type="journal article" date="2019" name="Mol. Ecol. Resour.">
        <title>Chromosome-level genome assembly of Triplophysa tibetana, a fish adapted to the harsh high-altitude environment of the Tibetan Plateau.</title>
        <authorList>
            <person name="Yang X."/>
            <person name="Liu H."/>
            <person name="Ma Z."/>
            <person name="Zou Y."/>
            <person name="Zou M."/>
            <person name="Mao Y."/>
            <person name="Li X."/>
            <person name="Wang H."/>
            <person name="Chen T."/>
            <person name="Wang W."/>
            <person name="Yang R."/>
        </authorList>
    </citation>
    <scope>NUCLEOTIDE SEQUENCE [LARGE SCALE GENOMIC DNA]</scope>
    <source>
        <strain evidence="2">TTIB1903HZAU</strain>
        <tissue evidence="2">Muscle</tissue>
    </source>
</reference>
<evidence type="ECO:0000313" key="3">
    <source>
        <dbReference type="Proteomes" id="UP000324632"/>
    </source>
</evidence>
<dbReference type="Proteomes" id="UP000324632">
    <property type="component" value="Chromosome 21"/>
</dbReference>
<feature type="region of interest" description="Disordered" evidence="1">
    <location>
        <begin position="63"/>
        <end position="87"/>
    </location>
</feature>
<evidence type="ECO:0000313" key="2">
    <source>
        <dbReference type="EMBL" id="KAA0705439.1"/>
    </source>
</evidence>
<proteinExistence type="predicted"/>
<feature type="compositionally biased region" description="Basic and acidic residues" evidence="1">
    <location>
        <begin position="72"/>
        <end position="87"/>
    </location>
</feature>
<dbReference type="AlphaFoldDB" id="A0A5A9N8Y7"/>
<accession>A0A5A9N8Y7</accession>
<protein>
    <submittedName>
        <fullName evidence="2">Uncharacterized protein</fullName>
    </submittedName>
</protein>
<keyword evidence="3" id="KW-1185">Reference proteome</keyword>
<comment type="caution">
    <text evidence="2">The sequence shown here is derived from an EMBL/GenBank/DDBJ whole genome shotgun (WGS) entry which is preliminary data.</text>
</comment>